<evidence type="ECO:0000256" key="10">
    <source>
        <dbReference type="ARBA" id="ARBA00080859"/>
    </source>
</evidence>
<evidence type="ECO:0000259" key="13">
    <source>
        <dbReference type="SMART" id="SM00543"/>
    </source>
</evidence>
<dbReference type="Pfam" id="PF04050">
    <property type="entry name" value="Upf2"/>
    <property type="match status" value="1"/>
</dbReference>
<dbReference type="Proteomes" id="UP000246464">
    <property type="component" value="Chromosome 2"/>
</dbReference>
<keyword evidence="15" id="KW-1185">Reference proteome</keyword>
<dbReference type="GO" id="GO:0035145">
    <property type="term" value="C:exon-exon junction complex"/>
    <property type="evidence" value="ECO:0007669"/>
    <property type="project" value="TreeGrafter"/>
</dbReference>
<evidence type="ECO:0000256" key="8">
    <source>
        <dbReference type="ARBA" id="ARBA00059351"/>
    </source>
</evidence>
<dbReference type="PANTHER" id="PTHR12839:SF7">
    <property type="entry name" value="REGULATOR OF NONSENSE TRANSCRIPTS 2"/>
    <property type="match status" value="1"/>
</dbReference>
<evidence type="ECO:0000256" key="11">
    <source>
        <dbReference type="SAM" id="MobiDB-lite"/>
    </source>
</evidence>
<evidence type="ECO:0000256" key="4">
    <source>
        <dbReference type="ARBA" id="ARBA00022737"/>
    </source>
</evidence>
<evidence type="ECO:0000256" key="7">
    <source>
        <dbReference type="ARBA" id="ARBA00023161"/>
    </source>
</evidence>
<dbReference type="EMBL" id="CP026244">
    <property type="protein sequence ID" value="AWO98295.1"/>
    <property type="molecule type" value="Genomic_DNA"/>
</dbReference>
<keyword evidence="12" id="KW-0812">Transmembrane</keyword>
<feature type="transmembrane region" description="Helical" evidence="12">
    <location>
        <begin position="187"/>
        <end position="206"/>
    </location>
</feature>
<feature type="transmembrane region" description="Helical" evidence="12">
    <location>
        <begin position="77"/>
        <end position="95"/>
    </location>
</feature>
<dbReference type="GO" id="GO:0000184">
    <property type="term" value="P:nuclear-transcribed mRNA catabolic process, nonsense-mediated decay"/>
    <property type="evidence" value="ECO:0007669"/>
    <property type="project" value="UniProtKB-KW"/>
</dbReference>
<dbReference type="STRING" id="52904.ENSSMAP00000012513"/>
<feature type="domain" description="MIF4G" evidence="13">
    <location>
        <begin position="965"/>
        <end position="1178"/>
    </location>
</feature>
<feature type="transmembrane region" description="Helical" evidence="12">
    <location>
        <begin position="226"/>
        <end position="245"/>
    </location>
</feature>
<accession>A0A2U9B399</accession>
<gene>
    <name evidence="14" type="ORF">SMAX5B_019262</name>
</gene>
<dbReference type="SUPFAM" id="SSF48371">
    <property type="entry name" value="ARM repeat"/>
    <property type="match status" value="3"/>
</dbReference>
<evidence type="ECO:0000313" key="14">
    <source>
        <dbReference type="EMBL" id="AWO98295.1"/>
    </source>
</evidence>
<name>A0A2U9B399_SCOMX</name>
<dbReference type="PANTHER" id="PTHR12839">
    <property type="entry name" value="NONSENSE-MEDIATED MRNA DECAY PROTEIN 2 UP-FRAMESHIFT SUPPRESSOR 2"/>
    <property type="match status" value="1"/>
</dbReference>
<keyword evidence="12" id="KW-0472">Membrane</keyword>
<keyword evidence="2" id="KW-0963">Cytoplasm</keyword>
<reference evidence="14 15" key="1">
    <citation type="submission" date="2017-12" db="EMBL/GenBank/DDBJ databases">
        <title>Integrating genomic resources of turbot (Scophthalmus maximus) in depth evaluation of genetic and physical mapping variation across individuals.</title>
        <authorList>
            <person name="Martinez P."/>
        </authorList>
    </citation>
    <scope>NUCLEOTIDE SEQUENCE [LARGE SCALE GENOMIC DNA]</scope>
</reference>
<feature type="transmembrane region" description="Helical" evidence="12">
    <location>
        <begin position="14"/>
        <end position="35"/>
    </location>
</feature>
<protein>
    <recommendedName>
        <fullName evidence="9">Regulator of nonsense transcripts 2</fullName>
    </recommendedName>
    <alternativeName>
        <fullName evidence="10">Up-frameshift suppressor 2 homolog</fullName>
    </alternativeName>
</protein>
<evidence type="ECO:0000313" key="15">
    <source>
        <dbReference type="Proteomes" id="UP000246464"/>
    </source>
</evidence>
<dbReference type="GO" id="GO:0003723">
    <property type="term" value="F:RNA binding"/>
    <property type="evidence" value="ECO:0007669"/>
    <property type="project" value="UniProtKB-KW"/>
</dbReference>
<dbReference type="InterPro" id="IPR039762">
    <property type="entry name" value="Nmd2/UPF2"/>
</dbReference>
<feature type="region of interest" description="Disordered" evidence="11">
    <location>
        <begin position="681"/>
        <end position="708"/>
    </location>
</feature>
<dbReference type="Gene3D" id="4.10.80.160">
    <property type="match status" value="1"/>
</dbReference>
<keyword evidence="7" id="KW-0866">Nonsense-mediated mRNA decay</keyword>
<dbReference type="FunFam" id="1.25.40.180:FF:000023">
    <property type="entry name" value="regulator of nonsense transcripts 2 isoform X1"/>
    <property type="match status" value="1"/>
</dbReference>
<dbReference type="Gene3D" id="6.10.250.770">
    <property type="match status" value="1"/>
</dbReference>
<feature type="domain" description="MIF4G" evidence="13">
    <location>
        <begin position="362"/>
        <end position="558"/>
    </location>
</feature>
<dbReference type="InterPro" id="IPR004853">
    <property type="entry name" value="Sugar_P_trans_dom"/>
</dbReference>
<feature type="transmembrane region" description="Helical" evidence="12">
    <location>
        <begin position="153"/>
        <end position="175"/>
    </location>
</feature>
<evidence type="ECO:0000256" key="1">
    <source>
        <dbReference type="ARBA" id="ARBA00004556"/>
    </source>
</evidence>
<keyword evidence="6" id="KW-0175">Coiled coil</keyword>
<dbReference type="InterPro" id="IPR016024">
    <property type="entry name" value="ARM-type_fold"/>
</dbReference>
<dbReference type="FunFam" id="4.10.80.160:FF:000002">
    <property type="entry name" value="Putative regulator of nonsense transcripts 2"/>
    <property type="match status" value="1"/>
</dbReference>
<dbReference type="InterPro" id="IPR007193">
    <property type="entry name" value="Upf2/Nmd2_C"/>
</dbReference>
<feature type="transmembrane region" description="Helical" evidence="12">
    <location>
        <begin position="101"/>
        <end position="118"/>
    </location>
</feature>
<keyword evidence="4" id="KW-0677">Repeat</keyword>
<evidence type="ECO:0000256" key="2">
    <source>
        <dbReference type="ARBA" id="ARBA00022490"/>
    </source>
</evidence>
<keyword evidence="3" id="KW-0597">Phosphoprotein</keyword>
<evidence type="ECO:0000256" key="5">
    <source>
        <dbReference type="ARBA" id="ARBA00022884"/>
    </source>
</evidence>
<keyword evidence="5" id="KW-0694">RNA-binding</keyword>
<organism evidence="14 15">
    <name type="scientific">Scophthalmus maximus</name>
    <name type="common">Turbot</name>
    <name type="synonym">Psetta maxima</name>
    <dbReference type="NCBI Taxonomy" id="52904"/>
    <lineage>
        <taxon>Eukaryota</taxon>
        <taxon>Metazoa</taxon>
        <taxon>Chordata</taxon>
        <taxon>Craniata</taxon>
        <taxon>Vertebrata</taxon>
        <taxon>Euteleostomi</taxon>
        <taxon>Actinopterygii</taxon>
        <taxon>Neopterygii</taxon>
        <taxon>Teleostei</taxon>
        <taxon>Neoteleostei</taxon>
        <taxon>Acanthomorphata</taxon>
        <taxon>Carangaria</taxon>
        <taxon>Pleuronectiformes</taxon>
        <taxon>Pleuronectoidei</taxon>
        <taxon>Scophthalmidae</taxon>
        <taxon>Scophthalmus</taxon>
    </lineage>
</organism>
<evidence type="ECO:0000256" key="3">
    <source>
        <dbReference type="ARBA" id="ARBA00022553"/>
    </source>
</evidence>
<dbReference type="GO" id="GO:0048471">
    <property type="term" value="C:perinuclear region of cytoplasm"/>
    <property type="evidence" value="ECO:0007669"/>
    <property type="project" value="UniProtKB-SubCell"/>
</dbReference>
<dbReference type="FunFam" id="1.25.40.180:FF:000015">
    <property type="entry name" value="regulator of nonsense transcripts 2 isoform X1"/>
    <property type="match status" value="1"/>
</dbReference>
<dbReference type="Pfam" id="PF02854">
    <property type="entry name" value="MIF4G"/>
    <property type="match status" value="3"/>
</dbReference>
<feature type="region of interest" description="Disordered" evidence="11">
    <location>
        <begin position="1431"/>
        <end position="1472"/>
    </location>
</feature>
<comment type="function">
    <text evidence="8">Involved in nonsense-mediated decay (NMD) of mRNAs containing premature stop codons by associating with the nuclear exon junction complex (EJC). Recruited by UPF3B associated with the EJC core at the cytoplasmic side of the nuclear envelope and the subsequent formation of an UPF1-UPF2-UPF3 surveillance complex (including UPF1 bound to release factors at the stalled ribosome) is believed to activate NMD. In cooperation with UPF3B stimulates both ATPase and RNA helicase activities of UPF1. Binds spliced mRNA.</text>
</comment>
<dbReference type="GO" id="GO:0005829">
    <property type="term" value="C:cytosol"/>
    <property type="evidence" value="ECO:0007669"/>
    <property type="project" value="UniProtKB-ARBA"/>
</dbReference>
<evidence type="ECO:0000256" key="9">
    <source>
        <dbReference type="ARBA" id="ARBA00068726"/>
    </source>
</evidence>
<feature type="transmembrane region" description="Helical" evidence="12">
    <location>
        <begin position="266"/>
        <end position="287"/>
    </location>
</feature>
<feature type="transmembrane region" description="Helical" evidence="12">
    <location>
        <begin position="41"/>
        <end position="61"/>
    </location>
</feature>
<proteinExistence type="predicted"/>
<keyword evidence="12" id="KW-1133">Transmembrane helix</keyword>
<feature type="domain" description="MIF4G" evidence="13">
    <location>
        <begin position="762"/>
        <end position="950"/>
    </location>
</feature>
<dbReference type="Pfam" id="PF03151">
    <property type="entry name" value="TPT"/>
    <property type="match status" value="1"/>
</dbReference>
<feature type="region of interest" description="Disordered" evidence="11">
    <location>
        <begin position="1211"/>
        <end position="1292"/>
    </location>
</feature>
<dbReference type="InterPro" id="IPR003890">
    <property type="entry name" value="MIF4G-like_typ-3"/>
</dbReference>
<dbReference type="FunFam" id="1.25.40.180:FF:000014">
    <property type="entry name" value="Putative regulator of nonsense transcripts 2"/>
    <property type="match status" value="1"/>
</dbReference>
<dbReference type="Gene3D" id="1.25.40.180">
    <property type="match status" value="3"/>
</dbReference>
<feature type="compositionally biased region" description="Basic and acidic residues" evidence="11">
    <location>
        <begin position="681"/>
        <end position="697"/>
    </location>
</feature>
<evidence type="ECO:0000256" key="12">
    <source>
        <dbReference type="SAM" id="Phobius"/>
    </source>
</evidence>
<feature type="compositionally biased region" description="Acidic residues" evidence="11">
    <location>
        <begin position="1220"/>
        <end position="1271"/>
    </location>
</feature>
<sequence length="1472" mass="168107">MAELPFSLSANRRLIAGLLVNLLSSICIVFINKWIYVHYGFPNMTLTLVHFVVTWLGLFVCNKMDVFSPKSLPVRRIVWLALSFCGFVAFTNLSLQNNSIGTYQLAKAMTTPVIILIQTTYYKKTFSTKIKLTLVPITLGVILNSYYDVRFNLLGTVFASLGVLVTSLYQVWVGAKQHELQVNSMQLLYYQAPLSSGFLLCVVPWFEPMTGDGGIFGPWSLPALMTVMFSGVVAFLVNLSIYWIIGNTSAVTYPYKMESQRGNSGSGGFLGGVWQFSGLVCEVPGSFGKESKEFYGCCQAEVKVYDMPTLCFSGDVEKEEGHQLHQEAWERHQCRKELRVRNQNAGEGRPEEAFFSRLDSSLKKNTAFVKKLRTLTEQQRDSLSHDFGSLNLSKYIGEAVSSVVEAKLKISDVGCAVHLCSLFHQRYAEFAPLLLQAWKRHFEARKEDKSPNVSKLRTDLRFIAELTIVGLFTDKEGLSLMYEQLKNIISTDRETHTHVSVVISFCKHCGDDIAGLVPRKVKLAADKFGLTFPPSEIITTEKQQPFQNLLREYFTSLTKHLKKDHRELQNIERQNRRILHSKGELSEDRHKQYEEFATSYQKLLANTQSLADLLDENMPDLPQDKTVQEEHGPGIDIFTPGKPGEYDLEGGIWEDEDARNFYENMVDLKAFVPAILFKDNEKSGQGKDKDDAKDGKDAASTTSTTTEELELELEALDIADEPLELEGADEVENEELAKKLLDEQEQEDEEANTGSHLKLIVDAFIQQLPNCVNRDIIDKAAMDFCMNMNTKSNRRKLVRALFTVPRQRLDLLPFYARLVATLHPCMSDVAEDLCSMLKGDFRFHIRKKDQINIETKNKTVRFIGELAKFKMFSKTDTLHCLKMLLSDFTHHHIEMACTLLEASGRFLFRSPDSHLPKYKVEQMMRKKQAQHLDARYVTMVENAYYYCNPPPMEKTVRKKRPPLQEYIRKLLYKDLSKVTTEKVLRQMRKLPWQDPEGKGYLICCMVNIWNVKYNSIHCVANLLAGLVAYQEDVGIHVVDGVLEDIRLGMEVNQPKFNQRRISSAKFLGELYNYRMVESAVIFRTLYSFISFGVNQDGSPSPLDPPEHLFRLRLVCTLLDTCGQYFDRGSSKRKLDCFLIYFQRYIWWKKSVDVWTKDHPFPIDIDYMISDTLELLRPKMRLSCSLEEATKQVADLEREVLFKLGLAMEKDGRSSAMSEGEALDEEDDDDDEEGGAETEEQSGNESEMNEQEEDDGSENEEEEREEEEEENTDYLTDSNKENETDEENNEVTIRGGGLKHVACAEDEDFIQALDKMMLENLQQRSGEAVKVHQLDVAIPLQLKSQLKKGGGGSSGPPSIAEAESDALDTMQFVMLTRKGNKQQYKILNVPLSSHLAANHFNQQQAEQEERMRMKKLTLDINERQEQEDYQEMLQSLAQRPAPANTNRERRPRYQHPKGAPNADLIFKTGGRRR</sequence>
<comment type="subcellular location">
    <subcellularLocation>
        <location evidence="1">Cytoplasm</location>
        <location evidence="1">Perinuclear region</location>
    </subcellularLocation>
</comment>
<dbReference type="SMART" id="SM00543">
    <property type="entry name" value="MIF4G"/>
    <property type="match status" value="3"/>
</dbReference>
<evidence type="ECO:0000256" key="6">
    <source>
        <dbReference type="ARBA" id="ARBA00023054"/>
    </source>
</evidence>